<name>A0A176ZYB6_9PEZI</name>
<dbReference type="RefSeq" id="XP_024320171.1">
    <property type="nucleotide sequence ID" value="XM_024472183.1"/>
</dbReference>
<dbReference type="EMBL" id="KV441414">
    <property type="protein sequence ID" value="OAF54868.1"/>
    <property type="molecule type" value="Genomic_DNA"/>
</dbReference>
<evidence type="ECO:0000313" key="1">
    <source>
        <dbReference type="EMBL" id="OAF54868.1"/>
    </source>
</evidence>
<proteinExistence type="predicted"/>
<accession>A0A176ZYB6</accession>
<dbReference type="AlphaFoldDB" id="A0A176ZYB6"/>
<organism evidence="1">
    <name type="scientific">Pseudogymnoascus destructans</name>
    <dbReference type="NCBI Taxonomy" id="655981"/>
    <lineage>
        <taxon>Eukaryota</taxon>
        <taxon>Fungi</taxon>
        <taxon>Dikarya</taxon>
        <taxon>Ascomycota</taxon>
        <taxon>Pezizomycotina</taxon>
        <taxon>Leotiomycetes</taxon>
        <taxon>Thelebolales</taxon>
        <taxon>Thelebolaceae</taxon>
        <taxon>Pseudogymnoascus</taxon>
    </lineage>
</organism>
<reference evidence="1" key="1">
    <citation type="submission" date="2016-03" db="EMBL/GenBank/DDBJ databases">
        <title>Updated assembly of Pseudogymnoascus destructans, the fungus causing white-nose syndrome of bats.</title>
        <authorList>
            <person name="Palmer J.M."/>
            <person name="Drees K.P."/>
            <person name="Foster J.T."/>
            <person name="Lindner D.L."/>
        </authorList>
    </citation>
    <scope>NUCLEOTIDE SEQUENCE [LARGE SCALE GENOMIC DNA]</scope>
    <source>
        <strain evidence="1">20631-21</strain>
    </source>
</reference>
<sequence>MARLSSLRRNSRCRALHHAPHRRSRYMRCQQTTFLRLENRFPGWSGLNAVEGDAFLDPRHCNRPGAPMPMPTPKERKSLDVDELVKALRDGRKGRSAAQCAEPLANRLSVWLSAESENRSVGYPLKKERAFGDGGAFEGVGSL</sequence>
<dbReference type="VEuPathDB" id="FungiDB:GMDG_06065"/>
<dbReference type="GeneID" id="36291677"/>
<dbReference type="Proteomes" id="UP000077154">
    <property type="component" value="Unassembled WGS sequence"/>
</dbReference>
<gene>
    <name evidence="1" type="ORF">VC83_08637</name>
</gene>
<protein>
    <submittedName>
        <fullName evidence="1">Uncharacterized protein</fullName>
    </submittedName>
</protein>